<dbReference type="Pfam" id="PF08426">
    <property type="entry name" value="ICE2"/>
    <property type="match status" value="1"/>
</dbReference>
<dbReference type="AlphaFoldDB" id="A0A448YJT6"/>
<reference evidence="2 3" key="1">
    <citation type="submission" date="2018-12" db="EMBL/GenBank/DDBJ databases">
        <authorList>
            <person name="Tiukova I."/>
            <person name="Dainat J."/>
        </authorList>
    </citation>
    <scope>NUCLEOTIDE SEQUENCE [LARGE SCALE GENOMIC DNA]</scope>
</reference>
<accession>A0A448YJT6</accession>
<dbReference type="GO" id="GO:0048309">
    <property type="term" value="P:endoplasmic reticulum inheritance"/>
    <property type="evidence" value="ECO:0007669"/>
    <property type="project" value="TreeGrafter"/>
</dbReference>
<keyword evidence="3" id="KW-1185">Reference proteome</keyword>
<dbReference type="PANTHER" id="PTHR31726:SF2">
    <property type="entry name" value="PROTEIN ICE2"/>
    <property type="match status" value="1"/>
</dbReference>
<proteinExistence type="predicted"/>
<dbReference type="Proteomes" id="UP000290900">
    <property type="component" value="Unassembled WGS sequence"/>
</dbReference>
<dbReference type="OrthoDB" id="5577218at2759"/>
<feature type="compositionally biased region" description="Polar residues" evidence="1">
    <location>
        <begin position="131"/>
        <end position="140"/>
    </location>
</feature>
<dbReference type="GO" id="GO:0005789">
    <property type="term" value="C:endoplasmic reticulum membrane"/>
    <property type="evidence" value="ECO:0007669"/>
    <property type="project" value="TreeGrafter"/>
</dbReference>
<dbReference type="GO" id="GO:0032541">
    <property type="term" value="C:cortical endoplasmic reticulum"/>
    <property type="evidence" value="ECO:0007669"/>
    <property type="project" value="TreeGrafter"/>
</dbReference>
<dbReference type="GO" id="GO:0000921">
    <property type="term" value="P:septin ring assembly"/>
    <property type="evidence" value="ECO:0007669"/>
    <property type="project" value="TreeGrafter"/>
</dbReference>
<feature type="compositionally biased region" description="Basic and acidic residues" evidence="1">
    <location>
        <begin position="146"/>
        <end position="156"/>
    </location>
</feature>
<name>A0A448YJT6_BRENA</name>
<dbReference type="EMBL" id="CAACVR010000010">
    <property type="protein sequence ID" value="VEU21113.1"/>
    <property type="molecule type" value="Genomic_DNA"/>
</dbReference>
<feature type="region of interest" description="Disordered" evidence="1">
    <location>
        <begin position="130"/>
        <end position="166"/>
    </location>
</feature>
<dbReference type="PANTHER" id="PTHR31726">
    <property type="entry name" value="PROTEIN ICE2"/>
    <property type="match status" value="1"/>
</dbReference>
<sequence>MTEFKKIDSQANSLNKEFLKSVHEAFKSSGGGFVSLLSRKGSSVIAGSSAKRDQLLSLVYVKIKDFLVNVLWRFIAENLPRSFEPLWDFFKISMSNLTVPILIQLAYRICVFFAATKIIPILQPIQHHDSPLSTPTTTEPQIGKLTKTDSRQDRGGRVRSPMKNKNASTPSRLIYLYSPCIIIAVYTNLMIQYNDDLDKQNHFWNWVKMKLRGDLSIQTAAEIASDDVHSWQFWNWINIFSVLLLYLSELINHDPEDSSLADHWA</sequence>
<dbReference type="STRING" id="13370.A0A448YJT6"/>
<dbReference type="GO" id="GO:0097038">
    <property type="term" value="C:perinuclear endoplasmic reticulum"/>
    <property type="evidence" value="ECO:0007669"/>
    <property type="project" value="TreeGrafter"/>
</dbReference>
<organism evidence="2 3">
    <name type="scientific">Brettanomyces naardenensis</name>
    <name type="common">Yeast</name>
    <dbReference type="NCBI Taxonomy" id="13370"/>
    <lineage>
        <taxon>Eukaryota</taxon>
        <taxon>Fungi</taxon>
        <taxon>Dikarya</taxon>
        <taxon>Ascomycota</taxon>
        <taxon>Saccharomycotina</taxon>
        <taxon>Pichiomycetes</taxon>
        <taxon>Pichiales</taxon>
        <taxon>Pichiaceae</taxon>
        <taxon>Brettanomyces</taxon>
    </lineage>
</organism>
<evidence type="ECO:0000256" key="1">
    <source>
        <dbReference type="SAM" id="MobiDB-lite"/>
    </source>
</evidence>
<evidence type="ECO:0000313" key="3">
    <source>
        <dbReference type="Proteomes" id="UP000290900"/>
    </source>
</evidence>
<protein>
    <submittedName>
        <fullName evidence="2">DEKNAAC102056</fullName>
    </submittedName>
</protein>
<dbReference type="InterPro" id="IPR013635">
    <property type="entry name" value="Ice2"/>
</dbReference>
<evidence type="ECO:0000313" key="2">
    <source>
        <dbReference type="EMBL" id="VEU21113.1"/>
    </source>
</evidence>
<dbReference type="InParanoid" id="A0A448YJT6"/>
<gene>
    <name evidence="2" type="ORF">BRENAR_LOCUS1848</name>
</gene>